<evidence type="ECO:0000313" key="3">
    <source>
        <dbReference type="EMBL" id="MFF0496551.1"/>
    </source>
</evidence>
<comment type="caution">
    <text evidence="3">The sequence shown here is derived from an EMBL/GenBank/DDBJ whole genome shotgun (WGS) entry which is preliminary data.</text>
</comment>
<keyword evidence="4" id="KW-1185">Reference proteome</keyword>
<proteinExistence type="predicted"/>
<protein>
    <submittedName>
        <fullName evidence="3">Helix-turn-helix domain-containing protein</fullName>
    </submittedName>
</protein>
<feature type="compositionally biased region" description="Polar residues" evidence="1">
    <location>
        <begin position="37"/>
        <end position="53"/>
    </location>
</feature>
<feature type="region of interest" description="Disordered" evidence="1">
    <location>
        <begin position="26"/>
        <end position="53"/>
    </location>
</feature>
<name>A0ABW6NZS2_9NOCA</name>
<dbReference type="RefSeq" id="WP_387394702.1">
    <property type="nucleotide sequence ID" value="NZ_JBIAMT010000002.1"/>
</dbReference>
<sequence length="233" mass="26132">MAEAAQRAGVSRDTIRRMIADGQLPAYGLPGQVPSPWKTSTKPYAPSSRSGMQPQFVARKLHERTPKWRKPRLTCTNEVDLAGRYAKRDDLEKLENLTAGIRSDGLELRRRQRKSATPPQPTPRQNIQHRLPRHTIDELVQDYRDGTTTIELAARYGISKTAVLNLLTREGVTRRHQPLTDADIDHLEHLYLAGHSLASCSRLTGTPASTIKDALHKRGTLMRPAGGHHNNYT</sequence>
<organism evidence="3 4">
    <name type="scientific">Nocardia aobensis</name>
    <dbReference type="NCBI Taxonomy" id="257277"/>
    <lineage>
        <taxon>Bacteria</taxon>
        <taxon>Bacillati</taxon>
        <taxon>Actinomycetota</taxon>
        <taxon>Actinomycetes</taxon>
        <taxon>Mycobacteriales</taxon>
        <taxon>Nocardiaceae</taxon>
        <taxon>Nocardia</taxon>
    </lineage>
</organism>
<dbReference type="EMBL" id="JBIAMT010000002">
    <property type="protein sequence ID" value="MFF0496551.1"/>
    <property type="molecule type" value="Genomic_DNA"/>
</dbReference>
<accession>A0ABW6NZS2</accession>
<reference evidence="3 4" key="1">
    <citation type="submission" date="2024-10" db="EMBL/GenBank/DDBJ databases">
        <title>The Natural Products Discovery Center: Release of the First 8490 Sequenced Strains for Exploring Actinobacteria Biosynthetic Diversity.</title>
        <authorList>
            <person name="Kalkreuter E."/>
            <person name="Kautsar S.A."/>
            <person name="Yang D."/>
            <person name="Bader C.D."/>
            <person name="Teijaro C.N."/>
            <person name="Fluegel L."/>
            <person name="Davis C.M."/>
            <person name="Simpson J.R."/>
            <person name="Lauterbach L."/>
            <person name="Steele A.D."/>
            <person name="Gui C."/>
            <person name="Meng S."/>
            <person name="Li G."/>
            <person name="Viehrig K."/>
            <person name="Ye F."/>
            <person name="Su P."/>
            <person name="Kiefer A.F."/>
            <person name="Nichols A."/>
            <person name="Cepeda A.J."/>
            <person name="Yan W."/>
            <person name="Fan B."/>
            <person name="Jiang Y."/>
            <person name="Adhikari A."/>
            <person name="Zheng C.-J."/>
            <person name="Schuster L."/>
            <person name="Cowan T.M."/>
            <person name="Smanski M.J."/>
            <person name="Chevrette M.G."/>
            <person name="De Carvalho L.P.S."/>
            <person name="Shen B."/>
        </authorList>
    </citation>
    <scope>NUCLEOTIDE SEQUENCE [LARGE SCALE GENOMIC DNA]</scope>
    <source>
        <strain evidence="3 4">NPDC004119</strain>
    </source>
</reference>
<evidence type="ECO:0000313" key="4">
    <source>
        <dbReference type="Proteomes" id="UP001601442"/>
    </source>
</evidence>
<dbReference type="Gene3D" id="1.10.10.60">
    <property type="entry name" value="Homeodomain-like"/>
    <property type="match status" value="1"/>
</dbReference>
<feature type="region of interest" description="Disordered" evidence="1">
    <location>
        <begin position="105"/>
        <end position="130"/>
    </location>
</feature>
<dbReference type="Proteomes" id="UP001601442">
    <property type="component" value="Unassembled WGS sequence"/>
</dbReference>
<feature type="domain" description="Helix-turn-helix" evidence="2">
    <location>
        <begin position="2"/>
        <end position="31"/>
    </location>
</feature>
<evidence type="ECO:0000256" key="1">
    <source>
        <dbReference type="SAM" id="MobiDB-lite"/>
    </source>
</evidence>
<evidence type="ECO:0000259" key="2">
    <source>
        <dbReference type="Pfam" id="PF12728"/>
    </source>
</evidence>
<dbReference type="InterPro" id="IPR041657">
    <property type="entry name" value="HTH_17"/>
</dbReference>
<gene>
    <name evidence="3" type="ORF">ACFYU5_09125</name>
</gene>
<dbReference type="Pfam" id="PF12728">
    <property type="entry name" value="HTH_17"/>
    <property type="match status" value="1"/>
</dbReference>